<evidence type="ECO:0000256" key="1">
    <source>
        <dbReference type="ARBA" id="ARBA00022801"/>
    </source>
</evidence>
<dbReference type="InterPro" id="IPR050585">
    <property type="entry name" value="Xaa-Pro_dipeptidyl-ppase/CocE"/>
</dbReference>
<name>A0A9P9EI29_9HYPO</name>
<keyword evidence="1 3" id="KW-0378">Hydrolase</keyword>
<dbReference type="InterPro" id="IPR008979">
    <property type="entry name" value="Galactose-bd-like_sf"/>
</dbReference>
<evidence type="ECO:0000313" key="4">
    <source>
        <dbReference type="Proteomes" id="UP000717696"/>
    </source>
</evidence>
<dbReference type="PANTHER" id="PTHR43056">
    <property type="entry name" value="PEPTIDASE S9 PROLYL OLIGOPEPTIDASE"/>
    <property type="match status" value="1"/>
</dbReference>
<dbReference type="PANTHER" id="PTHR43056:SF10">
    <property type="entry name" value="COCE_NOND FAMILY, PUTATIVE (AFU_ORTHOLOGUE AFUA_7G00600)-RELATED"/>
    <property type="match status" value="1"/>
</dbReference>
<feature type="domain" description="Xaa-Pro dipeptidyl-peptidase C-terminal" evidence="2">
    <location>
        <begin position="326"/>
        <end position="591"/>
    </location>
</feature>
<dbReference type="SMART" id="SM00939">
    <property type="entry name" value="PepX_C"/>
    <property type="match status" value="1"/>
</dbReference>
<evidence type="ECO:0000313" key="3">
    <source>
        <dbReference type="EMBL" id="KAH7137502.1"/>
    </source>
</evidence>
<proteinExistence type="predicted"/>
<dbReference type="Pfam" id="PF02129">
    <property type="entry name" value="Peptidase_S15"/>
    <property type="match status" value="1"/>
</dbReference>
<dbReference type="Proteomes" id="UP000717696">
    <property type="component" value="Unassembled WGS sequence"/>
</dbReference>
<dbReference type="NCBIfam" id="TIGR00976">
    <property type="entry name" value="CocE_NonD"/>
    <property type="match status" value="1"/>
</dbReference>
<protein>
    <submittedName>
        <fullName evidence="3">Alpha/Beta hydrolase protein</fullName>
    </submittedName>
</protein>
<dbReference type="InterPro" id="IPR029058">
    <property type="entry name" value="AB_hydrolase_fold"/>
</dbReference>
<dbReference type="SUPFAM" id="SSF53474">
    <property type="entry name" value="alpha/beta-Hydrolases"/>
    <property type="match status" value="1"/>
</dbReference>
<dbReference type="EMBL" id="JAGMUU010000015">
    <property type="protein sequence ID" value="KAH7137502.1"/>
    <property type="molecule type" value="Genomic_DNA"/>
</dbReference>
<sequence>MSLRIANVDVALASTITPGDEGSLPYAPFDPSTKELSQGHRLSPEHKAFEVDTIFEKDITLPMRDGVKLYADVFRPKTTEKVPAILIWSPYGKTGNGPNSLDMLPGRFGVPQSRVSGYEKFEGLDPALWSARGYAIINADLRGSWDSEGIVPWLGAQDGRDGYDAIEHIAKLDWCTGKVALAGNSWLAMVQWHIAAQQPPSLAAIAPWEGAADFYRDTLCRGGIPYPYDSMWGFLQTGMVGRNGAEAAVDMLEKYPLFNDYWEDKRSKLEDINVPAYILASYSSSLHTTGSIRAYHSLASKDKWLRIHPKQEWSDLYDPANTDDLTKFFDYYLKGKNNDWSSTPRVRVSILGFNKPPVVHLPLESFPLPQTKNTKLYLSANEKLESNTVGQTGSASYNAEFVPKGPLAGGEELNFKYRLTKKTWLLGYSWLVINIENKSEDEIDVFVQLGKADASGKPLVNMNVPLDEQIPPLKHHSEAADSCFLKYLGPTGTLRGSHAVSKVVSETGKFTGEWPEYTNTTTRAIPAGTVTRLEVPIWPTGIIFDEGEYLTLKVSGHYMSYMEFPAMFGATHKNKGRHTIHFGGSFDSHLVVPLLDPVTN</sequence>
<organism evidence="3 4">
    <name type="scientific">Dactylonectria estremocensis</name>
    <dbReference type="NCBI Taxonomy" id="1079267"/>
    <lineage>
        <taxon>Eukaryota</taxon>
        <taxon>Fungi</taxon>
        <taxon>Dikarya</taxon>
        <taxon>Ascomycota</taxon>
        <taxon>Pezizomycotina</taxon>
        <taxon>Sordariomycetes</taxon>
        <taxon>Hypocreomycetidae</taxon>
        <taxon>Hypocreales</taxon>
        <taxon>Nectriaceae</taxon>
        <taxon>Dactylonectria</taxon>
    </lineage>
</organism>
<dbReference type="SUPFAM" id="SSF49785">
    <property type="entry name" value="Galactose-binding domain-like"/>
    <property type="match status" value="1"/>
</dbReference>
<dbReference type="InterPro" id="IPR013736">
    <property type="entry name" value="Xaa-Pro_dipept_C"/>
</dbReference>
<dbReference type="Pfam" id="PF08530">
    <property type="entry name" value="PepX_C"/>
    <property type="match status" value="1"/>
</dbReference>
<gene>
    <name evidence="3" type="ORF">B0J13DRAFT_506144</name>
</gene>
<dbReference type="Gene3D" id="2.60.120.260">
    <property type="entry name" value="Galactose-binding domain-like"/>
    <property type="match status" value="1"/>
</dbReference>
<keyword evidence="4" id="KW-1185">Reference proteome</keyword>
<accession>A0A9P9EI29</accession>
<evidence type="ECO:0000259" key="2">
    <source>
        <dbReference type="SMART" id="SM00939"/>
    </source>
</evidence>
<dbReference type="GO" id="GO:0008239">
    <property type="term" value="F:dipeptidyl-peptidase activity"/>
    <property type="evidence" value="ECO:0007669"/>
    <property type="project" value="InterPro"/>
</dbReference>
<dbReference type="Gene3D" id="1.10.3020.20">
    <property type="match status" value="1"/>
</dbReference>
<dbReference type="InterPro" id="IPR005674">
    <property type="entry name" value="CocE/Ser_esterase"/>
</dbReference>
<dbReference type="AlphaFoldDB" id="A0A9P9EI29"/>
<dbReference type="InterPro" id="IPR000383">
    <property type="entry name" value="Xaa-Pro-like_dom"/>
</dbReference>
<comment type="caution">
    <text evidence="3">The sequence shown here is derived from an EMBL/GenBank/DDBJ whole genome shotgun (WGS) entry which is preliminary data.</text>
</comment>
<dbReference type="OrthoDB" id="2578740at2759"/>
<reference evidence="3" key="1">
    <citation type="journal article" date="2021" name="Nat. Commun.">
        <title>Genetic determinants of endophytism in the Arabidopsis root mycobiome.</title>
        <authorList>
            <person name="Mesny F."/>
            <person name="Miyauchi S."/>
            <person name="Thiergart T."/>
            <person name="Pickel B."/>
            <person name="Atanasova L."/>
            <person name="Karlsson M."/>
            <person name="Huettel B."/>
            <person name="Barry K.W."/>
            <person name="Haridas S."/>
            <person name="Chen C."/>
            <person name="Bauer D."/>
            <person name="Andreopoulos W."/>
            <person name="Pangilinan J."/>
            <person name="LaButti K."/>
            <person name="Riley R."/>
            <person name="Lipzen A."/>
            <person name="Clum A."/>
            <person name="Drula E."/>
            <person name="Henrissat B."/>
            <person name="Kohler A."/>
            <person name="Grigoriev I.V."/>
            <person name="Martin F.M."/>
            <person name="Hacquard S."/>
        </authorList>
    </citation>
    <scope>NUCLEOTIDE SEQUENCE</scope>
    <source>
        <strain evidence="3">MPI-CAGE-AT-0021</strain>
    </source>
</reference>
<dbReference type="Gene3D" id="3.40.50.1820">
    <property type="entry name" value="alpha/beta hydrolase"/>
    <property type="match status" value="1"/>
</dbReference>